<name>A0ABT0UCV7_9BACT</name>
<feature type="region of interest" description="Disordered" evidence="1">
    <location>
        <begin position="1"/>
        <end position="24"/>
    </location>
</feature>
<dbReference type="EC" id="3.4.23.-" evidence="2"/>
<dbReference type="GO" id="GO:0008233">
    <property type="term" value="F:peptidase activity"/>
    <property type="evidence" value="ECO:0007669"/>
    <property type="project" value="UniProtKB-KW"/>
</dbReference>
<keyword evidence="2" id="KW-0645">Protease</keyword>
<keyword evidence="2" id="KW-0378">Hydrolase</keyword>
<dbReference type="InterPro" id="IPR021109">
    <property type="entry name" value="Peptidase_aspartic_dom_sf"/>
</dbReference>
<comment type="caution">
    <text evidence="2">The sequence shown here is derived from an EMBL/GenBank/DDBJ whole genome shotgun (WGS) entry which is preliminary data.</text>
</comment>
<dbReference type="Pfam" id="PF13975">
    <property type="entry name" value="gag-asp_proteas"/>
    <property type="match status" value="1"/>
</dbReference>
<dbReference type="Gene3D" id="2.40.70.10">
    <property type="entry name" value="Acid Proteases"/>
    <property type="match status" value="1"/>
</dbReference>
<dbReference type="RefSeq" id="WP_250933084.1">
    <property type="nucleotide sequence ID" value="NZ_JAMQBK010000104.1"/>
</dbReference>
<dbReference type="SUPFAM" id="SSF50630">
    <property type="entry name" value="Acid proteases"/>
    <property type="match status" value="1"/>
</dbReference>
<dbReference type="InterPro" id="IPR034122">
    <property type="entry name" value="Retropepsin-like_bacterial"/>
</dbReference>
<dbReference type="GO" id="GO:0006508">
    <property type="term" value="P:proteolysis"/>
    <property type="evidence" value="ECO:0007669"/>
    <property type="project" value="UniProtKB-KW"/>
</dbReference>
<dbReference type="InterPro" id="IPR011969">
    <property type="entry name" value="Clan_AA_Asp_peptidase_C"/>
</dbReference>
<dbReference type="CDD" id="cd05483">
    <property type="entry name" value="retropepsin_like_bacteria"/>
    <property type="match status" value="1"/>
</dbReference>
<protein>
    <submittedName>
        <fullName evidence="2">TIGR02281 family clan AA aspartic protease</fullName>
        <ecNumber evidence="2">3.4.23.-</ecNumber>
    </submittedName>
</protein>
<dbReference type="InterPro" id="IPR001969">
    <property type="entry name" value="Aspartic_peptidase_AS"/>
</dbReference>
<dbReference type="EMBL" id="JAMQBK010000104">
    <property type="protein sequence ID" value="MCM2374863.1"/>
    <property type="molecule type" value="Genomic_DNA"/>
</dbReference>
<accession>A0ABT0UCV7</accession>
<evidence type="ECO:0000313" key="3">
    <source>
        <dbReference type="Proteomes" id="UP001202961"/>
    </source>
</evidence>
<organism evidence="2 3">
    <name type="scientific">Aporhodopirellula aestuarii</name>
    <dbReference type="NCBI Taxonomy" id="2950107"/>
    <lineage>
        <taxon>Bacteria</taxon>
        <taxon>Pseudomonadati</taxon>
        <taxon>Planctomycetota</taxon>
        <taxon>Planctomycetia</taxon>
        <taxon>Pirellulales</taxon>
        <taxon>Pirellulaceae</taxon>
        <taxon>Aporhodopirellula</taxon>
    </lineage>
</organism>
<dbReference type="Proteomes" id="UP001202961">
    <property type="component" value="Unassembled WGS sequence"/>
</dbReference>
<gene>
    <name evidence="2" type="ORF">NB063_29935</name>
</gene>
<evidence type="ECO:0000256" key="1">
    <source>
        <dbReference type="SAM" id="MobiDB-lite"/>
    </source>
</evidence>
<proteinExistence type="predicted"/>
<evidence type="ECO:0000313" key="2">
    <source>
        <dbReference type="EMBL" id="MCM2374863.1"/>
    </source>
</evidence>
<reference evidence="2 3" key="1">
    <citation type="journal article" date="2022" name="Syst. Appl. Microbiol.">
        <title>Rhodopirellula aestuarii sp. nov., a novel member of the genus Rhodopirellula isolated from brackish sediments collected in the Tagus River estuary, Portugal.</title>
        <authorList>
            <person name="Vitorino I.R."/>
            <person name="Klimek D."/>
            <person name="Calusinska M."/>
            <person name="Lobo-da-Cunha A."/>
            <person name="Vasconcelos V."/>
            <person name="Lage O.M."/>
        </authorList>
    </citation>
    <scope>NUCLEOTIDE SEQUENCE [LARGE SCALE GENOMIC DNA]</scope>
    <source>
        <strain evidence="2 3">ICT_H3.1</strain>
    </source>
</reference>
<dbReference type="PROSITE" id="PS00141">
    <property type="entry name" value="ASP_PROTEASE"/>
    <property type="match status" value="1"/>
</dbReference>
<sequence>MSVQTAAMSVADETRNGASGSHAPFSDAVVAKADAVLKDAGLRRSGKGLQSTEAADLSRQLSGITRERRELRLEQKALTETLAKQNAIEAEISKLNLQDGELNLQLARVAGLDITSNNRIVALINAIRSQTVELRKQLNAQQDVVRAARSKLNQSEEKYAEAIFQARKRVNELSQTITSRLKAPQVQIAIDVVHANFEVPKEIDATSILRTLDNRLREFEKEVFQETIPLDVGANGSLFTMVSVNQQAIRMVIDSGATLITLPADVAQKLQVTIPDDAPVVPLVLANGGKINGRRVLLETVRVGQFEAKNVAAVVLEPIAANAEPLLGLSFLDRYKFELDSSAKTLGLLRIEESDAKSP</sequence>
<keyword evidence="3" id="KW-1185">Reference proteome</keyword>
<dbReference type="NCBIfam" id="TIGR02281">
    <property type="entry name" value="clan_AA_DTGA"/>
    <property type="match status" value="1"/>
</dbReference>